<feature type="non-terminal residue" evidence="2">
    <location>
        <position position="244"/>
    </location>
</feature>
<dbReference type="GO" id="GO:0016787">
    <property type="term" value="F:hydrolase activity"/>
    <property type="evidence" value="ECO:0007669"/>
    <property type="project" value="UniProtKB-KW"/>
</dbReference>
<dbReference type="GO" id="GO:0003678">
    <property type="term" value="F:DNA helicase activity"/>
    <property type="evidence" value="ECO:0007669"/>
    <property type="project" value="UniProtKB-EC"/>
</dbReference>
<gene>
    <name evidence="2" type="primary">ASCC3_6</name>
    <name evidence="2" type="ORF">OS493_040636</name>
</gene>
<feature type="domain" description="SEC63" evidence="1">
    <location>
        <begin position="120"/>
        <end position="205"/>
    </location>
</feature>
<dbReference type="EC" id="3.6.4.12" evidence="2"/>
<organism evidence="2 3">
    <name type="scientific">Desmophyllum pertusum</name>
    <dbReference type="NCBI Taxonomy" id="174260"/>
    <lineage>
        <taxon>Eukaryota</taxon>
        <taxon>Metazoa</taxon>
        <taxon>Cnidaria</taxon>
        <taxon>Anthozoa</taxon>
        <taxon>Hexacorallia</taxon>
        <taxon>Scleractinia</taxon>
        <taxon>Caryophylliina</taxon>
        <taxon>Caryophylliidae</taxon>
        <taxon>Desmophyllum</taxon>
    </lineage>
</organism>
<dbReference type="InterPro" id="IPR035892">
    <property type="entry name" value="C2_domain_sf"/>
</dbReference>
<dbReference type="OrthoDB" id="5575at2759"/>
<evidence type="ECO:0000313" key="2">
    <source>
        <dbReference type="EMBL" id="KAJ7343081.1"/>
    </source>
</evidence>
<proteinExistence type="predicted"/>
<dbReference type="InterPro" id="IPR004179">
    <property type="entry name" value="Sec63-dom"/>
</dbReference>
<keyword evidence="2" id="KW-0378">Hydrolase</keyword>
<name>A0A9W9YGU4_9CNID</name>
<reference evidence="2" key="1">
    <citation type="submission" date="2023-01" db="EMBL/GenBank/DDBJ databases">
        <title>Genome assembly of the deep-sea coral Lophelia pertusa.</title>
        <authorList>
            <person name="Herrera S."/>
            <person name="Cordes E."/>
        </authorList>
    </citation>
    <scope>NUCLEOTIDE SEQUENCE</scope>
    <source>
        <strain evidence="2">USNM1676648</strain>
        <tissue evidence="2">Polyp</tissue>
    </source>
</reference>
<evidence type="ECO:0000259" key="1">
    <source>
        <dbReference type="Pfam" id="PF02889"/>
    </source>
</evidence>
<dbReference type="AlphaFoldDB" id="A0A9W9YGU4"/>
<comment type="caution">
    <text evidence="2">The sequence shown here is derived from an EMBL/GenBank/DDBJ whole genome shotgun (WGS) entry which is preliminary data.</text>
</comment>
<dbReference type="EMBL" id="MU827747">
    <property type="protein sequence ID" value="KAJ7343081.1"/>
    <property type="molecule type" value="Genomic_DNA"/>
</dbReference>
<dbReference type="Gene3D" id="2.60.40.150">
    <property type="entry name" value="C2 domain"/>
    <property type="match status" value="1"/>
</dbReference>
<dbReference type="SUPFAM" id="SSF81296">
    <property type="entry name" value="E set domains"/>
    <property type="match status" value="1"/>
</dbReference>
<keyword evidence="3" id="KW-1185">Reference proteome</keyword>
<dbReference type="Proteomes" id="UP001163046">
    <property type="component" value="Unassembled WGS sequence"/>
</dbReference>
<dbReference type="Gene3D" id="1.10.10.10">
    <property type="entry name" value="Winged helix-like DNA-binding domain superfamily/Winged helix DNA-binding domain"/>
    <property type="match status" value="1"/>
</dbReference>
<dbReference type="InterPro" id="IPR036388">
    <property type="entry name" value="WH-like_DNA-bd_sf"/>
</dbReference>
<dbReference type="Pfam" id="PF02889">
    <property type="entry name" value="Sec63"/>
    <property type="match status" value="1"/>
</dbReference>
<sequence length="244" mass="28233">IALGTVTNVDEAVEWLSYTYLYNSNASQSTGLWPSRMEHKEVFNEMFKEHMPEPDVLSMLSHSQEFEQVKVSMCHMIKHPRMGTTVKNCVEQIPAISWLPVFSNHEDCSSGAAVNQTRVSVNDRVHGSTSEPWWIWVEDPDNNHIYHSEYFYCTRNRFGTGLYQVLAEEEQTLVFTIPIFEPLPSQYYVRGVSDRWLGSEVVCALSFKHLILPEKHPPHTELLDLQPLPITALKCKEYELLYPR</sequence>
<protein>
    <submittedName>
        <fullName evidence="2">Activating signal cointegrator 1 complex subunit</fullName>
        <ecNumber evidence="2">3.6.4.12</ecNumber>
    </submittedName>
</protein>
<accession>A0A9W9YGU4</accession>
<dbReference type="InterPro" id="IPR014756">
    <property type="entry name" value="Ig_E-set"/>
</dbReference>
<evidence type="ECO:0000313" key="3">
    <source>
        <dbReference type="Proteomes" id="UP001163046"/>
    </source>
</evidence>